<sequence>MRVSDSAATRARRASARRPKASASDTIERNSAPDNRAGSRAERVASNWAISAPIACRCVVPCSPIRLVNTRPPTFGRYLKKESVSLENTACGRQVADRRGSPPFDKLRERSGDVARPSLADRSPPFPDPRDLLSSNRRRPSPAALDHDPAANPERRGTVQRRATAHLRITAQSSVRLALIVAAAQGQRITERLDVRRDGSPLDPRELFATHGTRLHVIDTDAATIEIDYDVEVTGLAEPAPIDDVDLLTYVRPSRYCESDTLSPTARAEFAGLSGLDLLAGVSSWVGSELRYVPGSSGPTDGATQTLLARQGVCRDYAHLVIALLRALDVPARLAAVYAPGLSPMDFHAVAEAYVDGAWHVVDATTLAPRQTLVRIATGRDAADTAFLGTYHGFATLDEVSVTATSDELPRDDVRELAELR</sequence>
<feature type="domain" description="Transglutaminase-like" evidence="2">
    <location>
        <begin position="306"/>
        <end position="366"/>
    </location>
</feature>
<evidence type="ECO:0000256" key="1">
    <source>
        <dbReference type="SAM" id="MobiDB-lite"/>
    </source>
</evidence>
<dbReference type="SMART" id="SM00460">
    <property type="entry name" value="TGc"/>
    <property type="match status" value="1"/>
</dbReference>
<protein>
    <submittedName>
        <fullName evidence="3">Transglutaminase family protein</fullName>
    </submittedName>
</protein>
<dbReference type="PANTHER" id="PTHR33490:SF12">
    <property type="entry name" value="BLL5557 PROTEIN"/>
    <property type="match status" value="1"/>
</dbReference>
<feature type="compositionally biased region" description="Basic and acidic residues" evidence="1">
    <location>
        <begin position="145"/>
        <end position="157"/>
    </location>
</feature>
<evidence type="ECO:0000259" key="2">
    <source>
        <dbReference type="SMART" id="SM00460"/>
    </source>
</evidence>
<comment type="caution">
    <text evidence="3">The sequence shown here is derived from an EMBL/GenBank/DDBJ whole genome shotgun (WGS) entry which is preliminary data.</text>
</comment>
<feature type="region of interest" description="Disordered" evidence="1">
    <location>
        <begin position="1"/>
        <end position="40"/>
    </location>
</feature>
<dbReference type="InterPro" id="IPR002931">
    <property type="entry name" value="Transglutaminase-like"/>
</dbReference>
<organism evidence="3 4">
    <name type="scientific">Labedella endophytica</name>
    <dbReference type="NCBI Taxonomy" id="1523160"/>
    <lineage>
        <taxon>Bacteria</taxon>
        <taxon>Bacillati</taxon>
        <taxon>Actinomycetota</taxon>
        <taxon>Actinomycetes</taxon>
        <taxon>Micrococcales</taxon>
        <taxon>Microbacteriaceae</taxon>
        <taxon>Labedella</taxon>
    </lineage>
</organism>
<evidence type="ECO:0000313" key="4">
    <source>
        <dbReference type="Proteomes" id="UP000274909"/>
    </source>
</evidence>
<dbReference type="Pfam" id="PF01841">
    <property type="entry name" value="Transglut_core"/>
    <property type="match status" value="1"/>
</dbReference>
<feature type="region of interest" description="Disordered" evidence="1">
    <location>
        <begin position="89"/>
        <end position="159"/>
    </location>
</feature>
<dbReference type="PANTHER" id="PTHR33490">
    <property type="entry name" value="BLR5614 PROTEIN-RELATED"/>
    <property type="match status" value="1"/>
</dbReference>
<dbReference type="Proteomes" id="UP000274909">
    <property type="component" value="Unassembled WGS sequence"/>
</dbReference>
<gene>
    <name evidence="3" type="ORF">ELQ94_01700</name>
</gene>
<keyword evidence="4" id="KW-1185">Reference proteome</keyword>
<accession>A0A433JVX6</accession>
<name>A0A433JVX6_9MICO</name>
<reference evidence="3 4" key="1">
    <citation type="submission" date="2018-12" db="EMBL/GenBank/DDBJ databases">
        <authorList>
            <person name="Li F."/>
        </authorList>
    </citation>
    <scope>NUCLEOTIDE SEQUENCE [LARGE SCALE GENOMIC DNA]</scope>
    <source>
        <strain evidence="3 4">EGI 6500705</strain>
    </source>
</reference>
<dbReference type="OrthoDB" id="5438043at2"/>
<evidence type="ECO:0000313" key="3">
    <source>
        <dbReference type="EMBL" id="RUR03290.1"/>
    </source>
</evidence>
<dbReference type="AlphaFoldDB" id="A0A433JVX6"/>
<dbReference type="SUPFAM" id="SSF54001">
    <property type="entry name" value="Cysteine proteinases"/>
    <property type="match status" value="1"/>
</dbReference>
<feature type="compositionally biased region" description="Basic and acidic residues" evidence="1">
    <location>
        <begin position="95"/>
        <end position="113"/>
    </location>
</feature>
<dbReference type="InterPro" id="IPR038765">
    <property type="entry name" value="Papain-like_cys_pep_sf"/>
</dbReference>
<feature type="compositionally biased region" description="Basic residues" evidence="1">
    <location>
        <begin position="10"/>
        <end position="20"/>
    </location>
</feature>
<proteinExistence type="predicted"/>
<dbReference type="Gene3D" id="3.10.620.30">
    <property type="match status" value="1"/>
</dbReference>
<dbReference type="EMBL" id="RZGZ01000001">
    <property type="protein sequence ID" value="RUR03290.1"/>
    <property type="molecule type" value="Genomic_DNA"/>
</dbReference>